<evidence type="ECO:0000256" key="2">
    <source>
        <dbReference type="ARBA" id="ARBA00022448"/>
    </source>
</evidence>
<dbReference type="Pfam" id="PF13458">
    <property type="entry name" value="Peripla_BP_6"/>
    <property type="match status" value="1"/>
</dbReference>
<sequence length="399" mass="42652">MKRLLALFLSVLMVLSLAACSQPAENGSDAQAPASDAAPAEDGQAPAQDSGDPIRFAVVGAMTGDSANTGIQQEWGVKLAVQEINDAGGINGRMLEYEVFDDQLIPNQAVICAEKIVADGNFDFVVSPISSGCTLASNPMFESAGLPVISATNTADHLTEQGFKNFLRICPTAGANLVQLVELAVDTYGVKAPAIFYTTAEVDTSSFETCVELLKEKGIEVVASAAVEAETEKDYNSHIANFKDAGADAIFCFSEYAPSALFVKQQYALGYDVQQFSLSGTCNPQFIEIAGKEASEGFITMSAFDATNPREQVQEFVKKYQELSDIVPGEWGAGGYDTVYVAAEAFKAGATKENMIEWLRENCNYQGVTGMISFDEKGDNPSAKALILQVKDGQYTVVE</sequence>
<evidence type="ECO:0000256" key="5">
    <source>
        <dbReference type="SAM" id="MobiDB-lite"/>
    </source>
</evidence>
<dbReference type="RefSeq" id="WP_262394581.1">
    <property type="nucleotide sequence ID" value="NZ_JACRTD010000002.1"/>
</dbReference>
<dbReference type="SUPFAM" id="SSF53822">
    <property type="entry name" value="Periplasmic binding protein-like I"/>
    <property type="match status" value="1"/>
</dbReference>
<reference evidence="8" key="1">
    <citation type="submission" date="2020-08" db="EMBL/GenBank/DDBJ databases">
        <title>Genome public.</title>
        <authorList>
            <person name="Liu C."/>
            <person name="Sun Q."/>
        </authorList>
    </citation>
    <scope>NUCLEOTIDE SEQUENCE</scope>
    <source>
        <strain evidence="8">NSJ-64</strain>
    </source>
</reference>
<accession>A0A926EP07</accession>
<evidence type="ECO:0000256" key="3">
    <source>
        <dbReference type="ARBA" id="ARBA00022729"/>
    </source>
</evidence>
<name>A0A926EP07_9FIRM</name>
<dbReference type="GO" id="GO:0006865">
    <property type="term" value="P:amino acid transport"/>
    <property type="evidence" value="ECO:0007669"/>
    <property type="project" value="UniProtKB-KW"/>
</dbReference>
<dbReference type="Gene3D" id="3.40.50.2300">
    <property type="match status" value="2"/>
</dbReference>
<dbReference type="PANTHER" id="PTHR30483:SF6">
    <property type="entry name" value="PERIPLASMIC BINDING PROTEIN OF ABC TRANSPORTER FOR NATURAL AMINO ACIDS"/>
    <property type="match status" value="1"/>
</dbReference>
<evidence type="ECO:0000256" key="6">
    <source>
        <dbReference type="SAM" id="SignalP"/>
    </source>
</evidence>
<evidence type="ECO:0000256" key="4">
    <source>
        <dbReference type="ARBA" id="ARBA00022970"/>
    </source>
</evidence>
<dbReference type="InterPro" id="IPR028081">
    <property type="entry name" value="Leu-bd"/>
</dbReference>
<evidence type="ECO:0000259" key="7">
    <source>
        <dbReference type="Pfam" id="PF13458"/>
    </source>
</evidence>
<dbReference type="PROSITE" id="PS51257">
    <property type="entry name" value="PROKAR_LIPOPROTEIN"/>
    <property type="match status" value="1"/>
</dbReference>
<keyword evidence="4" id="KW-0029">Amino-acid transport</keyword>
<feature type="compositionally biased region" description="Low complexity" evidence="5">
    <location>
        <begin position="28"/>
        <end position="40"/>
    </location>
</feature>
<evidence type="ECO:0000256" key="1">
    <source>
        <dbReference type="ARBA" id="ARBA00010062"/>
    </source>
</evidence>
<dbReference type="PRINTS" id="PR00337">
    <property type="entry name" value="LEUILEVALBP"/>
</dbReference>
<organism evidence="8 9">
    <name type="scientific">Youxingia wuxianensis</name>
    <dbReference type="NCBI Taxonomy" id="2763678"/>
    <lineage>
        <taxon>Bacteria</taxon>
        <taxon>Bacillati</taxon>
        <taxon>Bacillota</taxon>
        <taxon>Clostridia</taxon>
        <taxon>Eubacteriales</taxon>
        <taxon>Oscillospiraceae</taxon>
        <taxon>Youxingia</taxon>
    </lineage>
</organism>
<feature type="region of interest" description="Disordered" evidence="5">
    <location>
        <begin position="25"/>
        <end position="49"/>
    </location>
</feature>
<comment type="similarity">
    <text evidence="1">Belongs to the leucine-binding protein family.</text>
</comment>
<feature type="domain" description="Leucine-binding protein" evidence="7">
    <location>
        <begin position="53"/>
        <end position="393"/>
    </location>
</feature>
<dbReference type="InterPro" id="IPR028082">
    <property type="entry name" value="Peripla_BP_I"/>
</dbReference>
<gene>
    <name evidence="8" type="ORF">H8705_04120</name>
</gene>
<feature type="signal peptide" evidence="6">
    <location>
        <begin position="1"/>
        <end position="18"/>
    </location>
</feature>
<dbReference type="InterPro" id="IPR000709">
    <property type="entry name" value="Leu_Ile_Val-bd"/>
</dbReference>
<proteinExistence type="inferred from homology"/>
<keyword evidence="9" id="KW-1185">Reference proteome</keyword>
<feature type="chain" id="PRO_5039291523" evidence="6">
    <location>
        <begin position="19"/>
        <end position="399"/>
    </location>
</feature>
<dbReference type="CDD" id="cd06349">
    <property type="entry name" value="PBP1_ABC_HAAT-like"/>
    <property type="match status" value="1"/>
</dbReference>
<dbReference type="InterPro" id="IPR051010">
    <property type="entry name" value="BCAA_transport"/>
</dbReference>
<protein>
    <submittedName>
        <fullName evidence="8">ABC transporter substrate-binding protein</fullName>
    </submittedName>
</protein>
<dbReference type="Proteomes" id="UP000623678">
    <property type="component" value="Unassembled WGS sequence"/>
</dbReference>
<comment type="caution">
    <text evidence="8">The sequence shown here is derived from an EMBL/GenBank/DDBJ whole genome shotgun (WGS) entry which is preliminary data.</text>
</comment>
<evidence type="ECO:0000313" key="8">
    <source>
        <dbReference type="EMBL" id="MBC8584762.1"/>
    </source>
</evidence>
<evidence type="ECO:0000313" key="9">
    <source>
        <dbReference type="Proteomes" id="UP000623678"/>
    </source>
</evidence>
<dbReference type="AlphaFoldDB" id="A0A926EP07"/>
<dbReference type="PANTHER" id="PTHR30483">
    <property type="entry name" value="LEUCINE-SPECIFIC-BINDING PROTEIN"/>
    <property type="match status" value="1"/>
</dbReference>
<keyword evidence="3 6" id="KW-0732">Signal</keyword>
<keyword evidence="2" id="KW-0813">Transport</keyword>
<dbReference type="EMBL" id="JACRTD010000002">
    <property type="protein sequence ID" value="MBC8584762.1"/>
    <property type="molecule type" value="Genomic_DNA"/>
</dbReference>